<evidence type="ECO:0000313" key="2">
    <source>
        <dbReference type="Proteomes" id="UP000789595"/>
    </source>
</evidence>
<accession>A0A8J2S7K5</accession>
<gene>
    <name evidence="1" type="ORF">PECAL_1P34840</name>
</gene>
<sequence>MITEIPEQLAGEAMGFLEPRDLGSACHALGGSQALAETACWCALRRSWDDIELYAAEETWRSLYAAQFAMTRILSEHIMTDQPDSLPTLSNIARYVLTGLRPPYEMLTAGLVFVERALVEIAPLVSRQRLVAAARRLGRDGKWEVAAELLRAALADNDYDDSVVTDDESTADDAAASSDRGGLLRRVVDWLRTRRNPSPTPPPREAPRVRRDALAPRWAAQLRIETSTFLVDRLYASTYVYASDGDGQCVATALREGRAAVRALVAFDGDESDAPAPADARWAEVSLPPLPYQLAEARLAHGRAAALCAQHVALGASHSNEDWRRIFQEGSDAFEAVRADGVDAEQRARAAAGLAELWYCQASAGSLHLRDHESFEAVQSLARRSIAKTHEALAEIRELGLGETRLAATMLKDLGKVHGFLASIFGGSEATSRQFLAEALRIQQRLDRPAECETENIQRLMRDRPNNRADLDAEILTLDGDQIDVVLHDVAEQQQNQPDDDDDDDDDDT</sequence>
<reference evidence="1" key="1">
    <citation type="submission" date="2021-11" db="EMBL/GenBank/DDBJ databases">
        <authorList>
            <consortium name="Genoscope - CEA"/>
            <person name="William W."/>
        </authorList>
    </citation>
    <scope>NUCLEOTIDE SEQUENCE</scope>
</reference>
<organism evidence="1 2">
    <name type="scientific">Pelagomonas calceolata</name>
    <dbReference type="NCBI Taxonomy" id="35677"/>
    <lineage>
        <taxon>Eukaryota</taxon>
        <taxon>Sar</taxon>
        <taxon>Stramenopiles</taxon>
        <taxon>Ochrophyta</taxon>
        <taxon>Pelagophyceae</taxon>
        <taxon>Pelagomonadales</taxon>
        <taxon>Pelagomonadaceae</taxon>
        <taxon>Pelagomonas</taxon>
    </lineage>
</organism>
<keyword evidence="2" id="KW-1185">Reference proteome</keyword>
<dbReference type="AlphaFoldDB" id="A0A8J2S7K5"/>
<name>A0A8J2S7K5_9STRA</name>
<protein>
    <submittedName>
        <fullName evidence="1">Uncharacterized protein</fullName>
    </submittedName>
</protein>
<dbReference type="EMBL" id="CAKKNE010000001">
    <property type="protein sequence ID" value="CAH0366968.1"/>
    <property type="molecule type" value="Genomic_DNA"/>
</dbReference>
<evidence type="ECO:0000313" key="1">
    <source>
        <dbReference type="EMBL" id="CAH0366968.1"/>
    </source>
</evidence>
<comment type="caution">
    <text evidence="1">The sequence shown here is derived from an EMBL/GenBank/DDBJ whole genome shotgun (WGS) entry which is preliminary data.</text>
</comment>
<dbReference type="OrthoDB" id="10680001at2759"/>
<proteinExistence type="predicted"/>
<dbReference type="Proteomes" id="UP000789595">
    <property type="component" value="Unassembled WGS sequence"/>
</dbReference>